<dbReference type="AlphaFoldDB" id="A0A840I3A2"/>
<accession>A0A840I3A2</accession>
<dbReference type="InterPro" id="IPR052967">
    <property type="entry name" value="Stress_Response_Assoc"/>
</dbReference>
<keyword evidence="4" id="KW-1185">Reference proteome</keyword>
<dbReference type="Pfam" id="PF09557">
    <property type="entry name" value="DUF2382"/>
    <property type="match status" value="1"/>
</dbReference>
<dbReference type="RefSeq" id="WP_183816940.1">
    <property type="nucleotide sequence ID" value="NZ_JACHOB010000002.1"/>
</dbReference>
<dbReference type="PANTHER" id="PTHR38463:SF1">
    <property type="entry name" value="STRESS RESPONSE PROTEIN YSNF"/>
    <property type="match status" value="1"/>
</dbReference>
<comment type="caution">
    <text evidence="3">The sequence shown here is derived from an EMBL/GenBank/DDBJ whole genome shotgun (WGS) entry which is preliminary data.</text>
</comment>
<feature type="region of interest" description="Disordered" evidence="1">
    <location>
        <begin position="278"/>
        <end position="297"/>
    </location>
</feature>
<feature type="compositionally biased region" description="Basic and acidic residues" evidence="1">
    <location>
        <begin position="139"/>
        <end position="153"/>
    </location>
</feature>
<evidence type="ECO:0000313" key="4">
    <source>
        <dbReference type="Proteomes" id="UP000563524"/>
    </source>
</evidence>
<evidence type="ECO:0000259" key="2">
    <source>
        <dbReference type="Pfam" id="PF09557"/>
    </source>
</evidence>
<dbReference type="PANTHER" id="PTHR38463">
    <property type="entry name" value="STRESS RESPONSE PROTEIN YSNF"/>
    <property type="match status" value="1"/>
</dbReference>
<reference evidence="3 4" key="1">
    <citation type="submission" date="2020-08" db="EMBL/GenBank/DDBJ databases">
        <title>Genomic Encyclopedia of Type Strains, Phase IV (KMG-IV): sequencing the most valuable type-strain genomes for metagenomic binning, comparative biology and taxonomic classification.</title>
        <authorList>
            <person name="Goeker M."/>
        </authorList>
    </citation>
    <scope>NUCLEOTIDE SEQUENCE [LARGE SCALE GENOMIC DNA]</scope>
    <source>
        <strain evidence="3 4">DSM 102850</strain>
    </source>
</reference>
<evidence type="ECO:0000313" key="3">
    <source>
        <dbReference type="EMBL" id="MBB4658761.1"/>
    </source>
</evidence>
<feature type="region of interest" description="Disordered" evidence="1">
    <location>
        <begin position="139"/>
        <end position="161"/>
    </location>
</feature>
<organism evidence="3 4">
    <name type="scientific">Parvularcula dongshanensis</name>
    <dbReference type="NCBI Taxonomy" id="1173995"/>
    <lineage>
        <taxon>Bacteria</taxon>
        <taxon>Pseudomonadati</taxon>
        <taxon>Pseudomonadota</taxon>
        <taxon>Alphaproteobacteria</taxon>
        <taxon>Parvularculales</taxon>
        <taxon>Parvularculaceae</taxon>
        <taxon>Parvularcula</taxon>
    </lineage>
</organism>
<dbReference type="EMBL" id="JACHOB010000002">
    <property type="protein sequence ID" value="MBB4658761.1"/>
    <property type="molecule type" value="Genomic_DNA"/>
</dbReference>
<gene>
    <name evidence="3" type="ORF">GGQ59_001275</name>
</gene>
<protein>
    <submittedName>
        <fullName evidence="3">Uncharacterized protein (TIGR02271 family)</fullName>
    </submittedName>
</protein>
<proteinExistence type="predicted"/>
<feature type="domain" description="DUF2382" evidence="2">
    <location>
        <begin position="166"/>
        <end position="277"/>
    </location>
</feature>
<name>A0A840I3A2_9PROT</name>
<sequence>MNRIVTAVYPNRQQAESAKEALKAAKVDADKIHIIDRASELEGGRYDESSKRYSYLRDSAIPGDELHTYHDALERGETLVQARVDEDDVTEAVRILEGGAALDLDEREKSYTDEHRFGTRNAYRRDYADRAGFFGAGRAAEDDGRTAEDRRDAAPSQLDADDSGHIDLVEERLNIGKRDVDRGAVKVRSYVVEKPFEQDVTLREEEVFLDRHPANRVLSADEANAAFQDRTVEVHARGEEPVIEKEAVVKEEVDVRKAATEKTRHVVDKIRSTEVDVEEGEDFVRKDSDRDDLRADR</sequence>
<evidence type="ECO:0000256" key="1">
    <source>
        <dbReference type="SAM" id="MobiDB-lite"/>
    </source>
</evidence>
<dbReference type="Proteomes" id="UP000563524">
    <property type="component" value="Unassembled WGS sequence"/>
</dbReference>
<dbReference type="InterPro" id="IPR019060">
    <property type="entry name" value="DUF2382"/>
</dbReference>
<feature type="compositionally biased region" description="Basic and acidic residues" evidence="1">
    <location>
        <begin position="282"/>
        <end position="297"/>
    </location>
</feature>